<evidence type="ECO:0000313" key="1">
    <source>
        <dbReference type="EMBL" id="KIJ39714.1"/>
    </source>
</evidence>
<dbReference type="Proteomes" id="UP000054279">
    <property type="component" value="Unassembled WGS sequence"/>
</dbReference>
<evidence type="ECO:0000313" key="2">
    <source>
        <dbReference type="Proteomes" id="UP000054279"/>
    </source>
</evidence>
<accession>A0A0C9UXT8</accession>
<organism evidence="1 2">
    <name type="scientific">Sphaerobolus stellatus (strain SS14)</name>
    <dbReference type="NCBI Taxonomy" id="990650"/>
    <lineage>
        <taxon>Eukaryota</taxon>
        <taxon>Fungi</taxon>
        <taxon>Dikarya</taxon>
        <taxon>Basidiomycota</taxon>
        <taxon>Agaricomycotina</taxon>
        <taxon>Agaricomycetes</taxon>
        <taxon>Phallomycetidae</taxon>
        <taxon>Geastrales</taxon>
        <taxon>Sphaerobolaceae</taxon>
        <taxon>Sphaerobolus</taxon>
    </lineage>
</organism>
<keyword evidence="2" id="KW-1185">Reference proteome</keyword>
<proteinExistence type="predicted"/>
<name>A0A0C9UXT8_SPHS4</name>
<gene>
    <name evidence="1" type="ORF">M422DRAFT_257545</name>
</gene>
<dbReference type="EMBL" id="KN837150">
    <property type="protein sequence ID" value="KIJ39714.1"/>
    <property type="molecule type" value="Genomic_DNA"/>
</dbReference>
<dbReference type="HOGENOM" id="CLU_1846385_0_0_1"/>
<protein>
    <submittedName>
        <fullName evidence="1">Unplaced genomic scaffold SPHSTscaffold_75, whole genome shotgun sequence</fullName>
    </submittedName>
</protein>
<dbReference type="AlphaFoldDB" id="A0A0C9UXT8"/>
<sequence>MSSLPLEVCPHAHIVVQDHGVDKIIAILCLDNTATGNYSPQTLVICKLDDSNLQIIFTRWGRTFGVQSHGHQAMEEEYKSSCQGTPLDFRPEPFRSELPLMSTTLRDRFCVGSTLSTFVDSCGRRVGGLVGDSGRTFED</sequence>
<reference evidence="1 2" key="1">
    <citation type="submission" date="2014-06" db="EMBL/GenBank/DDBJ databases">
        <title>Evolutionary Origins and Diversification of the Mycorrhizal Mutualists.</title>
        <authorList>
            <consortium name="DOE Joint Genome Institute"/>
            <consortium name="Mycorrhizal Genomics Consortium"/>
            <person name="Kohler A."/>
            <person name="Kuo A."/>
            <person name="Nagy L.G."/>
            <person name="Floudas D."/>
            <person name="Copeland A."/>
            <person name="Barry K.W."/>
            <person name="Cichocki N."/>
            <person name="Veneault-Fourrey C."/>
            <person name="LaButti K."/>
            <person name="Lindquist E.A."/>
            <person name="Lipzen A."/>
            <person name="Lundell T."/>
            <person name="Morin E."/>
            <person name="Murat C."/>
            <person name="Riley R."/>
            <person name="Ohm R."/>
            <person name="Sun H."/>
            <person name="Tunlid A."/>
            <person name="Henrissat B."/>
            <person name="Grigoriev I.V."/>
            <person name="Hibbett D.S."/>
            <person name="Martin F."/>
        </authorList>
    </citation>
    <scope>NUCLEOTIDE SEQUENCE [LARGE SCALE GENOMIC DNA]</scope>
    <source>
        <strain evidence="1 2">SS14</strain>
    </source>
</reference>